<name>A0A0C9UVE1_SPHS4</name>
<dbReference type="AlphaFoldDB" id="A0A0C9UVE1"/>
<keyword evidence="2" id="KW-1185">Reference proteome</keyword>
<gene>
    <name evidence="1" type="ORF">M422DRAFT_264771</name>
</gene>
<evidence type="ECO:0000313" key="2">
    <source>
        <dbReference type="Proteomes" id="UP000054279"/>
    </source>
</evidence>
<proteinExistence type="predicted"/>
<sequence>MNPHTVELSVNEWDAWFKQQQQKATWCLKSQCNPTENGRSKVAWHQIWECDMQADPGIAARNTSINVGCTAKIHMSQPVRSEKLKVVYDWEYTGHDAFSLDDMCSSRNPDVIRAWLYQKVSEGFDQKAIKAFIRMAPEELSEITPDADAVPYSIKISPMDIYNAI</sequence>
<accession>A0A0C9UVE1</accession>
<dbReference type="Proteomes" id="UP000054279">
    <property type="component" value="Unassembled WGS sequence"/>
</dbReference>
<organism evidence="1 2">
    <name type="scientific">Sphaerobolus stellatus (strain SS14)</name>
    <dbReference type="NCBI Taxonomy" id="990650"/>
    <lineage>
        <taxon>Eukaryota</taxon>
        <taxon>Fungi</taxon>
        <taxon>Dikarya</taxon>
        <taxon>Basidiomycota</taxon>
        <taxon>Agaricomycotina</taxon>
        <taxon>Agaricomycetes</taxon>
        <taxon>Phallomycetidae</taxon>
        <taxon>Geastrales</taxon>
        <taxon>Sphaerobolaceae</taxon>
        <taxon>Sphaerobolus</taxon>
    </lineage>
</organism>
<evidence type="ECO:0000313" key="1">
    <source>
        <dbReference type="EMBL" id="KIJ33232.1"/>
    </source>
</evidence>
<dbReference type="EMBL" id="KN837215">
    <property type="protein sequence ID" value="KIJ33232.1"/>
    <property type="molecule type" value="Genomic_DNA"/>
</dbReference>
<dbReference type="HOGENOM" id="CLU_1611828_0_0_1"/>
<protein>
    <submittedName>
        <fullName evidence="1">Uncharacterized protein</fullName>
    </submittedName>
</protein>
<reference evidence="1 2" key="1">
    <citation type="submission" date="2014-06" db="EMBL/GenBank/DDBJ databases">
        <title>Evolutionary Origins and Diversification of the Mycorrhizal Mutualists.</title>
        <authorList>
            <consortium name="DOE Joint Genome Institute"/>
            <consortium name="Mycorrhizal Genomics Consortium"/>
            <person name="Kohler A."/>
            <person name="Kuo A."/>
            <person name="Nagy L.G."/>
            <person name="Floudas D."/>
            <person name="Copeland A."/>
            <person name="Barry K.W."/>
            <person name="Cichocki N."/>
            <person name="Veneault-Fourrey C."/>
            <person name="LaButti K."/>
            <person name="Lindquist E.A."/>
            <person name="Lipzen A."/>
            <person name="Lundell T."/>
            <person name="Morin E."/>
            <person name="Murat C."/>
            <person name="Riley R."/>
            <person name="Ohm R."/>
            <person name="Sun H."/>
            <person name="Tunlid A."/>
            <person name="Henrissat B."/>
            <person name="Grigoriev I.V."/>
            <person name="Hibbett D.S."/>
            <person name="Martin F."/>
        </authorList>
    </citation>
    <scope>NUCLEOTIDE SEQUENCE [LARGE SCALE GENOMIC DNA]</scope>
    <source>
        <strain evidence="1 2">SS14</strain>
    </source>
</reference>